<accession>A0A6D1A7H1</accession>
<dbReference type="EMBL" id="JAAHTE010000361">
    <property type="protein sequence ID" value="NEU02798.1"/>
    <property type="molecule type" value="Genomic_DNA"/>
</dbReference>
<protein>
    <submittedName>
        <fullName evidence="1">DUF2779 domain-containing protein</fullName>
    </submittedName>
</protein>
<gene>
    <name evidence="1" type="ORF">G3563_27615</name>
</gene>
<proteinExistence type="predicted"/>
<dbReference type="AlphaFoldDB" id="A0A6D1A7H1"/>
<name>A0A6D1A7H1_ECOLX</name>
<sequence>FDSELYLGDFDRIINRIISAYNITKPDLNFFDKKTDDNAALNNDYNHFGKNDLLAKDYLLASLGKENIFNRQIFSDLRINLIANNKAGRTFNKAKENFIEKVQQAYKTGDFVKSL</sequence>
<organism evidence="1">
    <name type="scientific">Escherichia coli</name>
    <dbReference type="NCBI Taxonomy" id="562"/>
    <lineage>
        <taxon>Bacteria</taxon>
        <taxon>Pseudomonadati</taxon>
        <taxon>Pseudomonadota</taxon>
        <taxon>Gammaproteobacteria</taxon>
        <taxon>Enterobacterales</taxon>
        <taxon>Enterobacteriaceae</taxon>
        <taxon>Escherichia</taxon>
    </lineage>
</organism>
<reference evidence="1" key="1">
    <citation type="submission" date="2020-02" db="EMBL/GenBank/DDBJ databases">
        <title>Investigating the Use of Bacteriophages as New Decolonization Strategy for Intestinal Carriage of CTX-M-15-producing ST131 Escherichia coli: an In Vitro Continuous Culture System Model.</title>
        <authorList>
            <person name="Bernasconi O.J."/>
            <person name="Campos-Madueno E.I."/>
            <person name="Dona V."/>
            <person name="Perreten V."/>
            <person name="Carattoli A."/>
            <person name="Endimiani A."/>
        </authorList>
    </citation>
    <scope>NUCLEOTIDE SEQUENCE</scope>
    <source>
        <strain evidence="1">4901.28</strain>
    </source>
</reference>
<comment type="caution">
    <text evidence="1">The sequence shown here is derived from an EMBL/GenBank/DDBJ whole genome shotgun (WGS) entry which is preliminary data.</text>
</comment>
<feature type="non-terminal residue" evidence="1">
    <location>
        <position position="115"/>
    </location>
</feature>
<feature type="non-terminal residue" evidence="1">
    <location>
        <position position="1"/>
    </location>
</feature>
<evidence type="ECO:0000313" key="1">
    <source>
        <dbReference type="EMBL" id="NEU02798.1"/>
    </source>
</evidence>